<dbReference type="EMBL" id="CP144548">
    <property type="protein sequence ID" value="WVW86685.1"/>
    <property type="molecule type" value="Genomic_DNA"/>
</dbReference>
<keyword evidence="3" id="KW-1185">Reference proteome</keyword>
<dbReference type="RefSeq" id="XP_019043301.1">
    <property type="nucleotide sequence ID" value="XM_019194465.1"/>
</dbReference>
<name>A0A1B9FTY9_9TREE</name>
<dbReference type="KEGG" id="kbi:30212275"/>
<proteinExistence type="predicted"/>
<gene>
    <name evidence="1" type="ORF">I302_07876</name>
    <name evidence="2" type="ORF">I302_108739</name>
</gene>
<evidence type="ECO:0000313" key="2">
    <source>
        <dbReference type="EMBL" id="WVW86685.1"/>
    </source>
</evidence>
<dbReference type="GeneID" id="30212275"/>
<protein>
    <submittedName>
        <fullName evidence="1">Uncharacterized protein</fullName>
    </submittedName>
</protein>
<accession>A0A1B9FTY9</accession>
<reference evidence="2" key="2">
    <citation type="submission" date="2013-07" db="EMBL/GenBank/DDBJ databases">
        <authorList>
            <consortium name="The Broad Institute Genome Sequencing Platform"/>
            <person name="Cuomo C."/>
            <person name="Litvintseva A."/>
            <person name="Chen Y."/>
            <person name="Heitman J."/>
            <person name="Sun S."/>
            <person name="Springer D."/>
            <person name="Dromer F."/>
            <person name="Young S.K."/>
            <person name="Zeng Q."/>
            <person name="Gargeya S."/>
            <person name="Fitzgerald M."/>
            <person name="Abouelleil A."/>
            <person name="Alvarado L."/>
            <person name="Berlin A.M."/>
            <person name="Chapman S.B."/>
            <person name="Dewar J."/>
            <person name="Goldberg J."/>
            <person name="Griggs A."/>
            <person name="Gujja S."/>
            <person name="Hansen M."/>
            <person name="Howarth C."/>
            <person name="Imamovic A."/>
            <person name="Larimer J."/>
            <person name="McCowan C."/>
            <person name="Murphy C."/>
            <person name="Pearson M."/>
            <person name="Priest M."/>
            <person name="Roberts A."/>
            <person name="Saif S."/>
            <person name="Shea T."/>
            <person name="Sykes S."/>
            <person name="Wortman J."/>
            <person name="Nusbaum C."/>
            <person name="Birren B."/>
        </authorList>
    </citation>
    <scope>NUCLEOTIDE SEQUENCE</scope>
    <source>
        <strain evidence="2">CBS 10118</strain>
    </source>
</reference>
<dbReference type="Proteomes" id="UP000092730">
    <property type="component" value="Chromosome 8"/>
</dbReference>
<dbReference type="AlphaFoldDB" id="A0A1B9FTY9"/>
<evidence type="ECO:0000313" key="1">
    <source>
        <dbReference type="EMBL" id="OCF22231.1"/>
    </source>
</evidence>
<dbReference type="VEuPathDB" id="FungiDB:I302_07876"/>
<reference evidence="2" key="4">
    <citation type="submission" date="2024-02" db="EMBL/GenBank/DDBJ databases">
        <title>Comparative genomics of Cryptococcus and Kwoniella reveals pathogenesis evolution and contrasting modes of karyotype evolution via chromosome fusion or intercentromeric recombination.</title>
        <authorList>
            <person name="Coelho M.A."/>
            <person name="David-Palma M."/>
            <person name="Shea T."/>
            <person name="Bowers K."/>
            <person name="McGinley-Smith S."/>
            <person name="Mohammad A.W."/>
            <person name="Gnirke A."/>
            <person name="Yurkov A.M."/>
            <person name="Nowrousian M."/>
            <person name="Sun S."/>
            <person name="Cuomo C.A."/>
            <person name="Heitman J."/>
        </authorList>
    </citation>
    <scope>NUCLEOTIDE SEQUENCE</scope>
    <source>
        <strain evidence="2">CBS 10118</strain>
    </source>
</reference>
<evidence type="ECO:0000313" key="3">
    <source>
        <dbReference type="Proteomes" id="UP000092730"/>
    </source>
</evidence>
<dbReference type="EMBL" id="KI894025">
    <property type="protein sequence ID" value="OCF22231.1"/>
    <property type="molecule type" value="Genomic_DNA"/>
</dbReference>
<sequence length="301" mass="35435">MIFDLYEIRDYWDRYLSPALKLIIDDLVSQTTGKWLERSRAADSALYERCENQWAFKEEVLEYMEFDQSTQIRQKISEKFISENVSEWRRMGNRATNKAEYPDGKIKWEASVPSCPPSNSVHPTLKLFFGRDDPLVLKGSRIDLPPISYEEIRIRNMSTMLNSDLAWIKEGLSQQILSTFFAEERSRLGPRYIRAKEVSEHIKFLARVETFDKFVSEHAENNLNNAWKDTWESALRLNQDHQPDIQQTLYDVLRVMRADVHIERQTRGEERGTFIRSLGEYEGGGHSREDWIPDKSFLSRI</sequence>
<reference evidence="1" key="1">
    <citation type="submission" date="2013-07" db="EMBL/GenBank/DDBJ databases">
        <title>The Genome Sequence of Cryptococcus bestiolae CBS10118.</title>
        <authorList>
            <consortium name="The Broad Institute Genome Sequencing Platform"/>
            <person name="Cuomo C."/>
            <person name="Litvintseva A."/>
            <person name="Chen Y."/>
            <person name="Heitman J."/>
            <person name="Sun S."/>
            <person name="Springer D."/>
            <person name="Dromer F."/>
            <person name="Young S.K."/>
            <person name="Zeng Q."/>
            <person name="Gargeya S."/>
            <person name="Fitzgerald M."/>
            <person name="Abouelleil A."/>
            <person name="Alvarado L."/>
            <person name="Berlin A.M."/>
            <person name="Chapman S.B."/>
            <person name="Dewar J."/>
            <person name="Goldberg J."/>
            <person name="Griggs A."/>
            <person name="Gujja S."/>
            <person name="Hansen M."/>
            <person name="Howarth C."/>
            <person name="Imamovic A."/>
            <person name="Larimer J."/>
            <person name="McCowan C."/>
            <person name="Murphy C."/>
            <person name="Pearson M."/>
            <person name="Priest M."/>
            <person name="Roberts A."/>
            <person name="Saif S."/>
            <person name="Shea T."/>
            <person name="Sykes S."/>
            <person name="Wortman J."/>
            <person name="Nusbaum C."/>
            <person name="Birren B."/>
        </authorList>
    </citation>
    <scope>NUCLEOTIDE SEQUENCE [LARGE SCALE GENOMIC DNA]</scope>
    <source>
        <strain evidence="1">CBS 10118</strain>
    </source>
</reference>
<reference evidence="1" key="3">
    <citation type="submission" date="2014-01" db="EMBL/GenBank/DDBJ databases">
        <title>Evolution of pathogenesis and genome organization in the Tremellales.</title>
        <authorList>
            <person name="Cuomo C."/>
            <person name="Litvintseva A."/>
            <person name="Heitman J."/>
            <person name="Chen Y."/>
            <person name="Sun S."/>
            <person name="Springer D."/>
            <person name="Dromer F."/>
            <person name="Young S."/>
            <person name="Zeng Q."/>
            <person name="Chapman S."/>
            <person name="Gujja S."/>
            <person name="Saif S."/>
            <person name="Birren B."/>
        </authorList>
    </citation>
    <scope>NUCLEOTIDE SEQUENCE</scope>
    <source>
        <strain evidence="1">CBS 10118</strain>
    </source>
</reference>
<organism evidence="1">
    <name type="scientific">Kwoniella bestiolae CBS 10118</name>
    <dbReference type="NCBI Taxonomy" id="1296100"/>
    <lineage>
        <taxon>Eukaryota</taxon>
        <taxon>Fungi</taxon>
        <taxon>Dikarya</taxon>
        <taxon>Basidiomycota</taxon>
        <taxon>Agaricomycotina</taxon>
        <taxon>Tremellomycetes</taxon>
        <taxon>Tremellales</taxon>
        <taxon>Cryptococcaceae</taxon>
        <taxon>Kwoniella</taxon>
    </lineage>
</organism>